<evidence type="ECO:0000256" key="6">
    <source>
        <dbReference type="ARBA" id="ARBA00022552"/>
    </source>
</evidence>
<protein>
    <recommendedName>
        <fullName evidence="4">16S rRNA (cytosine(967)-C(5))-methyltransferase</fullName>
        <ecNumber evidence="4">2.1.1.176</ecNumber>
    </recommendedName>
    <alternativeName>
        <fullName evidence="11">16S rRNA m5C967 methyltransferase</fullName>
    </alternativeName>
    <alternativeName>
        <fullName evidence="12">rRNA (cytosine-C(5)-)-methyltransferase RsmB</fullName>
    </alternativeName>
</protein>
<dbReference type="NCBIfam" id="TIGR00563">
    <property type="entry name" value="rsmB"/>
    <property type="match status" value="1"/>
</dbReference>
<evidence type="ECO:0000256" key="11">
    <source>
        <dbReference type="ARBA" id="ARBA00030399"/>
    </source>
</evidence>
<evidence type="ECO:0000259" key="15">
    <source>
        <dbReference type="PROSITE" id="PS51686"/>
    </source>
</evidence>
<reference evidence="16 17" key="1">
    <citation type="submission" date="2020-04" db="EMBL/GenBank/DDBJ databases">
        <title>MicrobeNet Type strains.</title>
        <authorList>
            <person name="Nicholson A.C."/>
        </authorList>
    </citation>
    <scope>NUCLEOTIDE SEQUENCE [LARGE SCALE GENOMIC DNA]</scope>
    <source>
        <strain evidence="16 17">CCUG 61472</strain>
    </source>
</reference>
<dbReference type="SUPFAM" id="SSF53335">
    <property type="entry name" value="S-adenosyl-L-methionine-dependent methyltransferases"/>
    <property type="match status" value="1"/>
</dbReference>
<feature type="binding site" evidence="14">
    <location>
        <position position="319"/>
    </location>
    <ligand>
        <name>S-adenosyl-L-methionine</name>
        <dbReference type="ChEBI" id="CHEBI:59789"/>
    </ligand>
</feature>
<keyword evidence="6" id="KW-0698">rRNA processing</keyword>
<dbReference type="GO" id="GO:0005737">
    <property type="term" value="C:cytoplasm"/>
    <property type="evidence" value="ECO:0007669"/>
    <property type="project" value="UniProtKB-SubCell"/>
</dbReference>
<dbReference type="PROSITE" id="PS01153">
    <property type="entry name" value="NOL1_NOP2_SUN"/>
    <property type="match status" value="1"/>
</dbReference>
<organism evidence="16 17">
    <name type="scientific">Periweissella fabalis</name>
    <dbReference type="NCBI Taxonomy" id="1070421"/>
    <lineage>
        <taxon>Bacteria</taxon>
        <taxon>Bacillati</taxon>
        <taxon>Bacillota</taxon>
        <taxon>Bacilli</taxon>
        <taxon>Lactobacillales</taxon>
        <taxon>Lactobacillaceae</taxon>
        <taxon>Periweissella</taxon>
    </lineage>
</organism>
<dbReference type="AlphaFoldDB" id="A0A7X6S290"/>
<feature type="binding site" evidence="14">
    <location>
        <position position="291"/>
    </location>
    <ligand>
        <name>S-adenosyl-L-methionine</name>
        <dbReference type="ChEBI" id="CHEBI:59789"/>
    </ligand>
</feature>
<evidence type="ECO:0000256" key="5">
    <source>
        <dbReference type="ARBA" id="ARBA00022490"/>
    </source>
</evidence>
<dbReference type="InterPro" id="IPR001678">
    <property type="entry name" value="MeTrfase_RsmB-F_NOP2_dom"/>
</dbReference>
<feature type="active site" description="Nucleophile" evidence="14">
    <location>
        <position position="391"/>
    </location>
</feature>
<dbReference type="PANTHER" id="PTHR22807">
    <property type="entry name" value="NOP2 YEAST -RELATED NOL1/NOP2/FMU SUN DOMAIN-CONTAINING"/>
    <property type="match status" value="1"/>
</dbReference>
<dbReference type="InterPro" id="IPR054728">
    <property type="entry name" value="RsmB-like_ferredoxin"/>
</dbReference>
<dbReference type="InterPro" id="IPR006027">
    <property type="entry name" value="NusB_RsmB_TIM44"/>
</dbReference>
<comment type="similarity">
    <text evidence="3 14">Belongs to the class I-like SAM-binding methyltransferase superfamily. RsmB/NOP family.</text>
</comment>
<dbReference type="RefSeq" id="WP_168721113.1">
    <property type="nucleotide sequence ID" value="NZ_JAAXPN010000001.1"/>
</dbReference>
<dbReference type="Pfam" id="PF01029">
    <property type="entry name" value="NusB"/>
    <property type="match status" value="1"/>
</dbReference>
<dbReference type="EMBL" id="JAAXPN010000001">
    <property type="protein sequence ID" value="NKZ23313.1"/>
    <property type="molecule type" value="Genomic_DNA"/>
</dbReference>
<keyword evidence="17" id="KW-1185">Reference proteome</keyword>
<evidence type="ECO:0000256" key="3">
    <source>
        <dbReference type="ARBA" id="ARBA00007494"/>
    </source>
</evidence>
<keyword evidence="7 14" id="KW-0489">Methyltransferase</keyword>
<keyword evidence="5" id="KW-0963">Cytoplasm</keyword>
<dbReference type="Gene3D" id="3.30.70.1170">
    <property type="entry name" value="Sun protein, domain 3"/>
    <property type="match status" value="1"/>
</dbReference>
<dbReference type="InterPro" id="IPR004573">
    <property type="entry name" value="rRNA_ssu_MeTfrase_B"/>
</dbReference>
<dbReference type="Gene3D" id="3.40.50.150">
    <property type="entry name" value="Vaccinia Virus protein VP39"/>
    <property type="match status" value="1"/>
</dbReference>
<dbReference type="PROSITE" id="PS51686">
    <property type="entry name" value="SAM_MT_RSMB_NOP"/>
    <property type="match status" value="1"/>
</dbReference>
<comment type="caution">
    <text evidence="16">The sequence shown here is derived from an EMBL/GenBank/DDBJ whole genome shotgun (WGS) entry which is preliminary data.</text>
</comment>
<dbReference type="InterPro" id="IPR049560">
    <property type="entry name" value="MeTrfase_RsmB-F_NOP2_cat"/>
</dbReference>
<feature type="binding site" evidence="14">
    <location>
        <position position="338"/>
    </location>
    <ligand>
        <name>S-adenosyl-L-methionine</name>
        <dbReference type="ChEBI" id="CHEBI:59789"/>
    </ligand>
</feature>
<dbReference type="GO" id="GO:0008649">
    <property type="term" value="F:rRNA methyltransferase activity"/>
    <property type="evidence" value="ECO:0007669"/>
    <property type="project" value="InterPro"/>
</dbReference>
<evidence type="ECO:0000256" key="1">
    <source>
        <dbReference type="ARBA" id="ARBA00002724"/>
    </source>
</evidence>
<evidence type="ECO:0000256" key="7">
    <source>
        <dbReference type="ARBA" id="ARBA00022603"/>
    </source>
</evidence>
<dbReference type="InterPro" id="IPR035926">
    <property type="entry name" value="NusB-like_sf"/>
</dbReference>
<comment type="function">
    <text evidence="1">Specifically methylates the cytosine at position 967 (m5C967) of 16S rRNA.</text>
</comment>
<dbReference type="Pfam" id="PF01189">
    <property type="entry name" value="Methyltr_RsmB-F"/>
    <property type="match status" value="1"/>
</dbReference>
<evidence type="ECO:0000313" key="17">
    <source>
        <dbReference type="Proteomes" id="UP000549765"/>
    </source>
</evidence>
<evidence type="ECO:0000256" key="8">
    <source>
        <dbReference type="ARBA" id="ARBA00022679"/>
    </source>
</evidence>
<feature type="binding site" evidence="14">
    <location>
        <begin position="265"/>
        <end position="271"/>
    </location>
    <ligand>
        <name>S-adenosyl-L-methionine</name>
        <dbReference type="ChEBI" id="CHEBI:59789"/>
    </ligand>
</feature>
<dbReference type="EC" id="2.1.1.176" evidence="4"/>
<dbReference type="PANTHER" id="PTHR22807:SF53">
    <property type="entry name" value="RIBOSOMAL RNA SMALL SUBUNIT METHYLTRANSFERASE B-RELATED"/>
    <property type="match status" value="1"/>
</dbReference>
<evidence type="ECO:0000256" key="14">
    <source>
        <dbReference type="PROSITE-ProRule" id="PRU01023"/>
    </source>
</evidence>
<sequence length="452" mass="50370">MAKPTKPQLKTARALAVYTLESIKNGAYSNLQLNATIKKFEMDPKDKNLYTTIVYGVIQHRLTLEFWLKPFVKQPQKMQPWLRELLYTAIFQMQFLDKIPKHSIFDETIEIAKQRGHDGQRRFITGVLHQIDREGLPSFDSITDPVERLSVTASLPVWLLEKLNDQVGLTKTEAIAASINEAPAQSVRVNRAVTNVDEMLTALAAEGFEVEKSQVAEDGLLVHGGFVAGSQPFLDGYITLQDESAMLVAEVMQLDQPSYKVLDACAAPGGKTTQIASYLEADDGGQVNALDIHDHKVKLINANAQRLHVDDRIVAKAIDARELSAEFTAASFDRVLVDAPCSGFGLLRRKPEIRYEKQLADSQNLQKIQLAILDSVANLVKIDGLLTYSTCTILDIENQQVVQQFLANHPDFALAPVVTSNNFPTNDDQTLTIYPDDYQSDGFFIANLKRIK</sequence>
<keyword evidence="9 14" id="KW-0949">S-adenosyl-L-methionine</keyword>
<dbReference type="GO" id="GO:0006355">
    <property type="term" value="P:regulation of DNA-templated transcription"/>
    <property type="evidence" value="ECO:0007669"/>
    <property type="project" value="InterPro"/>
</dbReference>
<keyword evidence="10 14" id="KW-0694">RNA-binding</keyword>
<evidence type="ECO:0000313" key="16">
    <source>
        <dbReference type="EMBL" id="NKZ23313.1"/>
    </source>
</evidence>
<evidence type="ECO:0000256" key="13">
    <source>
        <dbReference type="ARBA" id="ARBA00047283"/>
    </source>
</evidence>
<name>A0A7X6S290_9LACO</name>
<dbReference type="GO" id="GO:0003723">
    <property type="term" value="F:RNA binding"/>
    <property type="evidence" value="ECO:0007669"/>
    <property type="project" value="UniProtKB-UniRule"/>
</dbReference>
<dbReference type="NCBIfam" id="NF011494">
    <property type="entry name" value="PRK14902.1"/>
    <property type="match status" value="1"/>
</dbReference>
<dbReference type="InterPro" id="IPR029063">
    <property type="entry name" value="SAM-dependent_MTases_sf"/>
</dbReference>
<dbReference type="Proteomes" id="UP000549765">
    <property type="component" value="Unassembled WGS sequence"/>
</dbReference>
<dbReference type="CDD" id="cd02440">
    <property type="entry name" value="AdoMet_MTases"/>
    <property type="match status" value="1"/>
</dbReference>
<dbReference type="FunFam" id="3.40.50.150:FF:000022">
    <property type="entry name" value="Ribosomal RNA small subunit methyltransferase B"/>
    <property type="match status" value="1"/>
</dbReference>
<evidence type="ECO:0000256" key="12">
    <source>
        <dbReference type="ARBA" id="ARBA00031088"/>
    </source>
</evidence>
<evidence type="ECO:0000256" key="2">
    <source>
        <dbReference type="ARBA" id="ARBA00004496"/>
    </source>
</evidence>
<proteinExistence type="inferred from homology"/>
<comment type="catalytic activity">
    <reaction evidence="13">
        <text>cytidine(967) in 16S rRNA + S-adenosyl-L-methionine = 5-methylcytidine(967) in 16S rRNA + S-adenosyl-L-homocysteine + H(+)</text>
        <dbReference type="Rhea" id="RHEA:42748"/>
        <dbReference type="Rhea" id="RHEA-COMP:10219"/>
        <dbReference type="Rhea" id="RHEA-COMP:10220"/>
        <dbReference type="ChEBI" id="CHEBI:15378"/>
        <dbReference type="ChEBI" id="CHEBI:57856"/>
        <dbReference type="ChEBI" id="CHEBI:59789"/>
        <dbReference type="ChEBI" id="CHEBI:74483"/>
        <dbReference type="ChEBI" id="CHEBI:82748"/>
        <dbReference type="EC" id="2.1.1.176"/>
    </reaction>
</comment>
<evidence type="ECO:0000256" key="4">
    <source>
        <dbReference type="ARBA" id="ARBA00012140"/>
    </source>
</evidence>
<dbReference type="InterPro" id="IPR023267">
    <property type="entry name" value="RCMT"/>
</dbReference>
<feature type="domain" description="SAM-dependent MTase RsmB/NOP-type" evidence="15">
    <location>
        <begin position="175"/>
        <end position="451"/>
    </location>
</feature>
<dbReference type="Gene3D" id="1.10.940.10">
    <property type="entry name" value="NusB-like"/>
    <property type="match status" value="1"/>
</dbReference>
<evidence type="ECO:0000256" key="10">
    <source>
        <dbReference type="ARBA" id="ARBA00022884"/>
    </source>
</evidence>
<comment type="subcellular location">
    <subcellularLocation>
        <location evidence="2">Cytoplasm</location>
    </subcellularLocation>
</comment>
<dbReference type="InterPro" id="IPR018314">
    <property type="entry name" value="RsmB/NOL1/NOP2-like_CS"/>
</dbReference>
<evidence type="ECO:0000256" key="9">
    <source>
        <dbReference type="ARBA" id="ARBA00022691"/>
    </source>
</evidence>
<dbReference type="SUPFAM" id="SSF48013">
    <property type="entry name" value="NusB-like"/>
    <property type="match status" value="1"/>
</dbReference>
<keyword evidence="8 14" id="KW-0808">Transferase</keyword>
<gene>
    <name evidence="16" type="primary">rsmB</name>
    <name evidence="16" type="ORF">HF964_00580</name>
</gene>
<dbReference type="PRINTS" id="PR02008">
    <property type="entry name" value="RCMTFAMILY"/>
</dbReference>
<accession>A0A7X6S290</accession>
<dbReference type="Pfam" id="PF22458">
    <property type="entry name" value="RsmF-B_ferredox"/>
    <property type="match status" value="1"/>
</dbReference>